<evidence type="ECO:0000256" key="1">
    <source>
        <dbReference type="SAM" id="MobiDB-lite"/>
    </source>
</evidence>
<sequence>MNGLEKSIHELIDMLVQYEATIYKSAQVLLVGQASTSKAKGNRARHWKRIKGKGMVVTTTASGEGAPAAQWEKGKGKGRLEVLST</sequence>
<reference evidence="2" key="2">
    <citation type="journal article" date="2024" name="Plant">
        <title>Genomic evolution and insights into agronomic trait innovations of Sesamum species.</title>
        <authorList>
            <person name="Miao H."/>
            <person name="Wang L."/>
            <person name="Qu L."/>
            <person name="Liu H."/>
            <person name="Sun Y."/>
            <person name="Le M."/>
            <person name="Wang Q."/>
            <person name="Wei S."/>
            <person name="Zheng Y."/>
            <person name="Lin W."/>
            <person name="Duan Y."/>
            <person name="Cao H."/>
            <person name="Xiong S."/>
            <person name="Wang X."/>
            <person name="Wei L."/>
            <person name="Li C."/>
            <person name="Ma Q."/>
            <person name="Ju M."/>
            <person name="Zhao R."/>
            <person name="Li G."/>
            <person name="Mu C."/>
            <person name="Tian Q."/>
            <person name="Mei H."/>
            <person name="Zhang T."/>
            <person name="Gao T."/>
            <person name="Zhang H."/>
        </authorList>
    </citation>
    <scope>NUCLEOTIDE SEQUENCE</scope>
    <source>
        <strain evidence="2">G01</strain>
    </source>
</reference>
<accession>A0AAW2KH38</accession>
<name>A0AAW2KH38_9LAMI</name>
<proteinExistence type="predicted"/>
<organism evidence="2">
    <name type="scientific">Sesamum angustifolium</name>
    <dbReference type="NCBI Taxonomy" id="2727405"/>
    <lineage>
        <taxon>Eukaryota</taxon>
        <taxon>Viridiplantae</taxon>
        <taxon>Streptophyta</taxon>
        <taxon>Embryophyta</taxon>
        <taxon>Tracheophyta</taxon>
        <taxon>Spermatophyta</taxon>
        <taxon>Magnoliopsida</taxon>
        <taxon>eudicotyledons</taxon>
        <taxon>Gunneridae</taxon>
        <taxon>Pentapetalae</taxon>
        <taxon>asterids</taxon>
        <taxon>lamiids</taxon>
        <taxon>Lamiales</taxon>
        <taxon>Pedaliaceae</taxon>
        <taxon>Sesamum</taxon>
    </lineage>
</organism>
<evidence type="ECO:0000313" key="2">
    <source>
        <dbReference type="EMBL" id="KAL0305170.1"/>
    </source>
</evidence>
<gene>
    <name evidence="2" type="ORF">Sangu_3047600</name>
</gene>
<dbReference type="EMBL" id="JACGWK010000139">
    <property type="protein sequence ID" value="KAL0305170.1"/>
    <property type="molecule type" value="Genomic_DNA"/>
</dbReference>
<feature type="compositionally biased region" description="Basic and acidic residues" evidence="1">
    <location>
        <begin position="72"/>
        <end position="85"/>
    </location>
</feature>
<dbReference type="AlphaFoldDB" id="A0AAW2KH38"/>
<protein>
    <submittedName>
        <fullName evidence="2">Uncharacterized protein</fullName>
    </submittedName>
</protein>
<feature type="region of interest" description="Disordered" evidence="1">
    <location>
        <begin position="63"/>
        <end position="85"/>
    </location>
</feature>
<reference evidence="2" key="1">
    <citation type="submission" date="2020-06" db="EMBL/GenBank/DDBJ databases">
        <authorList>
            <person name="Li T."/>
            <person name="Hu X."/>
            <person name="Zhang T."/>
            <person name="Song X."/>
            <person name="Zhang H."/>
            <person name="Dai N."/>
            <person name="Sheng W."/>
            <person name="Hou X."/>
            <person name="Wei L."/>
        </authorList>
    </citation>
    <scope>NUCLEOTIDE SEQUENCE</scope>
    <source>
        <strain evidence="2">G01</strain>
        <tissue evidence="2">Leaf</tissue>
    </source>
</reference>
<comment type="caution">
    <text evidence="2">The sequence shown here is derived from an EMBL/GenBank/DDBJ whole genome shotgun (WGS) entry which is preliminary data.</text>
</comment>